<reference evidence="2 3" key="1">
    <citation type="submission" date="2019-07" db="EMBL/GenBank/DDBJ databases">
        <title>Whole genome shotgun sequence of Thiobacillus plumbophilus NBRC 107929.</title>
        <authorList>
            <person name="Hosoyama A."/>
            <person name="Uohara A."/>
            <person name="Ohji S."/>
            <person name="Ichikawa N."/>
        </authorList>
    </citation>
    <scope>NUCLEOTIDE SEQUENCE [LARGE SCALE GENOMIC DNA]</scope>
    <source>
        <strain evidence="2 3">NBRC 107929</strain>
    </source>
</reference>
<dbReference type="Proteomes" id="UP000321337">
    <property type="component" value="Unassembled WGS sequence"/>
</dbReference>
<organism evidence="2 3">
    <name type="scientific">Sulfuriferula plumbiphila</name>
    <dbReference type="NCBI Taxonomy" id="171865"/>
    <lineage>
        <taxon>Bacteria</taxon>
        <taxon>Pseudomonadati</taxon>
        <taxon>Pseudomonadota</taxon>
        <taxon>Betaproteobacteria</taxon>
        <taxon>Nitrosomonadales</taxon>
        <taxon>Sulfuricellaceae</taxon>
        <taxon>Sulfuriferula</taxon>
    </lineage>
</organism>
<dbReference type="InterPro" id="IPR038488">
    <property type="entry name" value="Integrase_DNA-bd_sf"/>
</dbReference>
<proteinExistence type="predicted"/>
<dbReference type="InterPro" id="IPR025166">
    <property type="entry name" value="Integrase_DNA_bind_dom"/>
</dbReference>
<dbReference type="Pfam" id="PF13356">
    <property type="entry name" value="Arm-DNA-bind_3"/>
    <property type="match status" value="1"/>
</dbReference>
<keyword evidence="3" id="KW-1185">Reference proteome</keyword>
<gene>
    <name evidence="2" type="ORF">TPL01_06760</name>
</gene>
<protein>
    <recommendedName>
        <fullName evidence="1">Integrase DNA-binding domain-containing protein</fullName>
    </recommendedName>
</protein>
<dbReference type="EMBL" id="BKAD01000006">
    <property type="protein sequence ID" value="GEP29538.1"/>
    <property type="molecule type" value="Genomic_DNA"/>
</dbReference>
<dbReference type="Gene3D" id="3.30.160.390">
    <property type="entry name" value="Integrase, DNA-binding domain"/>
    <property type="match status" value="1"/>
</dbReference>
<dbReference type="OrthoDB" id="9775880at2"/>
<accession>A0A512L4Y6</accession>
<feature type="domain" description="Integrase DNA-binding" evidence="1">
    <location>
        <begin position="5"/>
        <end position="55"/>
    </location>
</feature>
<dbReference type="RefSeq" id="WP_147070787.1">
    <property type="nucleotide sequence ID" value="NZ_AP021884.1"/>
</dbReference>
<name>A0A512L4Y6_9PROT</name>
<evidence type="ECO:0000313" key="3">
    <source>
        <dbReference type="Proteomes" id="UP000321337"/>
    </source>
</evidence>
<evidence type="ECO:0000313" key="2">
    <source>
        <dbReference type="EMBL" id="GEP29538.1"/>
    </source>
</evidence>
<dbReference type="AlphaFoldDB" id="A0A512L4Y6"/>
<sequence>MAGKLTDVHIKNWVKAGEAVAKSDGDGLTFKLSASGTASWTLRYRFSGKHREMTLRR</sequence>
<evidence type="ECO:0000259" key="1">
    <source>
        <dbReference type="Pfam" id="PF13356"/>
    </source>
</evidence>
<comment type="caution">
    <text evidence="2">The sequence shown here is derived from an EMBL/GenBank/DDBJ whole genome shotgun (WGS) entry which is preliminary data.</text>
</comment>